<sequence length="170" mass="18348">MSESSAEVYIDLTEIGPDLIIDRGGRAWGEFANTLVDEINVSFRNAKDNSLKIRAQTTDTRPASSKNPAAGMAVGGILISMLAGAGYSITPEKATHLLKDVWQALKKLLPKNTHVKITSGNITIDIDADSGDSARFLLQAGAEVVSTLSTKQENRQDKGKRAVTLKPRKR</sequence>
<protein>
    <submittedName>
        <fullName evidence="2">Uncharacterized protein</fullName>
    </submittedName>
</protein>
<dbReference type="EMBL" id="CP060394">
    <property type="protein sequence ID" value="QNI31124.1"/>
    <property type="molecule type" value="Genomic_DNA"/>
</dbReference>
<evidence type="ECO:0000256" key="1">
    <source>
        <dbReference type="SAM" id="MobiDB-lite"/>
    </source>
</evidence>
<feature type="region of interest" description="Disordered" evidence="1">
    <location>
        <begin position="149"/>
        <end position="170"/>
    </location>
</feature>
<name>A0A7G8BF04_9BACT</name>
<gene>
    <name evidence="2" type="ORF">H7849_18750</name>
</gene>
<feature type="compositionally biased region" description="Basic residues" evidence="1">
    <location>
        <begin position="161"/>
        <end position="170"/>
    </location>
</feature>
<reference evidence="2 3" key="1">
    <citation type="submission" date="2020-08" db="EMBL/GenBank/DDBJ databases">
        <title>Edaphobacter telluris sp. nov. and Acidobacterium dinghuensis sp. nov., two acidobacteria isolated from forest soil.</title>
        <authorList>
            <person name="Fu J."/>
            <person name="Qiu L."/>
        </authorList>
    </citation>
    <scope>NUCLEOTIDE SEQUENCE [LARGE SCALE GENOMIC DNA]</scope>
    <source>
        <strain evidence="2">4Y35</strain>
    </source>
</reference>
<evidence type="ECO:0000313" key="3">
    <source>
        <dbReference type="Proteomes" id="UP000515312"/>
    </source>
</evidence>
<dbReference type="AlphaFoldDB" id="A0A7G8BF04"/>
<dbReference type="RefSeq" id="WP_186741514.1">
    <property type="nucleotide sequence ID" value="NZ_CP060394.1"/>
</dbReference>
<evidence type="ECO:0000313" key="2">
    <source>
        <dbReference type="EMBL" id="QNI31124.1"/>
    </source>
</evidence>
<accession>A0A7G8BF04</accession>
<keyword evidence="3" id="KW-1185">Reference proteome</keyword>
<dbReference type="Proteomes" id="UP000515312">
    <property type="component" value="Chromosome"/>
</dbReference>
<proteinExistence type="predicted"/>
<dbReference type="KEGG" id="adin:H7849_18750"/>
<organism evidence="2 3">
    <name type="scientific">Alloacidobacterium dinghuense</name>
    <dbReference type="NCBI Taxonomy" id="2763107"/>
    <lineage>
        <taxon>Bacteria</taxon>
        <taxon>Pseudomonadati</taxon>
        <taxon>Acidobacteriota</taxon>
        <taxon>Terriglobia</taxon>
        <taxon>Terriglobales</taxon>
        <taxon>Acidobacteriaceae</taxon>
        <taxon>Alloacidobacterium</taxon>
    </lineage>
</organism>